<proteinExistence type="predicted"/>
<dbReference type="PANTHER" id="PTHR12526">
    <property type="entry name" value="GLYCOSYLTRANSFERASE"/>
    <property type="match status" value="1"/>
</dbReference>
<protein>
    <submittedName>
        <fullName evidence="1">Uncharacterized protein</fullName>
    </submittedName>
</protein>
<dbReference type="SUPFAM" id="SSF53756">
    <property type="entry name" value="UDP-Glycosyltransferase/glycogen phosphorylase"/>
    <property type="match status" value="1"/>
</dbReference>
<sequence length="307" mass="33878">MRALLWPWRLRTPVLLTIDPDTAPMAWLSRRLRRGAWVADVHEDYRALLTDRPWVPGPLLRVLQGTVGLLTRIIAAADLVLAADDHVPPRTAPRRMLLRNEPDLSLLPPVRRDRAEGQYRALYIGDNRRTRGLQAMIEAVAATVSDPQPWALDLVGAVAPADRSWLEARLTDDDCRHVSFHDRLPPAEAWRLAERADVGFCLLDDTPAFRDAMPSKVYEYQACGLPTVATPLPRVAALLEGTGAGVVVSGHDETVAALRRFATDEAYRDELVAAARAAGTEARERPNPYDDVAAAVAALASSVRSRR</sequence>
<evidence type="ECO:0000313" key="1">
    <source>
        <dbReference type="EMBL" id="OCL33960.1"/>
    </source>
</evidence>
<dbReference type="AlphaFoldDB" id="A0A1C0AMG0"/>
<dbReference type="Pfam" id="PF13692">
    <property type="entry name" value="Glyco_trans_1_4"/>
    <property type="match status" value="1"/>
</dbReference>
<evidence type="ECO:0000313" key="2">
    <source>
        <dbReference type="Proteomes" id="UP000093501"/>
    </source>
</evidence>
<comment type="caution">
    <text evidence="1">The sequence shown here is derived from an EMBL/GenBank/DDBJ whole genome shotgun (WGS) entry which is preliminary data.</text>
</comment>
<keyword evidence="2" id="KW-1185">Reference proteome</keyword>
<accession>A0A1C0AMG0</accession>
<reference evidence="2" key="1">
    <citation type="submission" date="2016-07" db="EMBL/GenBank/DDBJ databases">
        <authorList>
            <person name="Florea S."/>
            <person name="Webb J.S."/>
            <person name="Jaromczyk J."/>
            <person name="Schardl C.L."/>
        </authorList>
    </citation>
    <scope>NUCLEOTIDE SEQUENCE [LARGE SCALE GENOMIC DNA]</scope>
    <source>
        <strain evidence="2">IPBSL-7</strain>
    </source>
</reference>
<name>A0A1C0AMG0_9ACTN</name>
<gene>
    <name evidence="1" type="ORF">BCR15_04890</name>
</gene>
<organism evidence="1 2">
    <name type="scientific">Tessaracoccus lapidicaptus</name>
    <dbReference type="NCBI Taxonomy" id="1427523"/>
    <lineage>
        <taxon>Bacteria</taxon>
        <taxon>Bacillati</taxon>
        <taxon>Actinomycetota</taxon>
        <taxon>Actinomycetes</taxon>
        <taxon>Propionibacteriales</taxon>
        <taxon>Propionibacteriaceae</taxon>
        <taxon>Tessaracoccus</taxon>
    </lineage>
</organism>
<dbReference type="EMBL" id="MBQD01000021">
    <property type="protein sequence ID" value="OCL33960.1"/>
    <property type="molecule type" value="Genomic_DNA"/>
</dbReference>
<dbReference type="Proteomes" id="UP000093501">
    <property type="component" value="Unassembled WGS sequence"/>
</dbReference>
<dbReference type="Gene3D" id="3.40.50.2000">
    <property type="entry name" value="Glycogen Phosphorylase B"/>
    <property type="match status" value="1"/>
</dbReference>